<keyword evidence="2" id="KW-1185">Reference proteome</keyword>
<evidence type="ECO:0000313" key="2">
    <source>
        <dbReference type="Proteomes" id="UP001303046"/>
    </source>
</evidence>
<evidence type="ECO:0000313" key="1">
    <source>
        <dbReference type="EMBL" id="KAK6765135.1"/>
    </source>
</evidence>
<dbReference type="Proteomes" id="UP001303046">
    <property type="component" value="Unassembled WGS sequence"/>
</dbReference>
<dbReference type="EMBL" id="JAVFWL010000006">
    <property type="protein sequence ID" value="KAK6765135.1"/>
    <property type="molecule type" value="Genomic_DNA"/>
</dbReference>
<gene>
    <name evidence="1" type="primary">Necator_chrX.g25343</name>
    <name evidence="1" type="ORF">RB195_025177</name>
</gene>
<name>A0ABR1ERR2_NECAM</name>
<organism evidence="1 2">
    <name type="scientific">Necator americanus</name>
    <name type="common">Human hookworm</name>
    <dbReference type="NCBI Taxonomy" id="51031"/>
    <lineage>
        <taxon>Eukaryota</taxon>
        <taxon>Metazoa</taxon>
        <taxon>Ecdysozoa</taxon>
        <taxon>Nematoda</taxon>
        <taxon>Chromadorea</taxon>
        <taxon>Rhabditida</taxon>
        <taxon>Rhabditina</taxon>
        <taxon>Rhabditomorpha</taxon>
        <taxon>Strongyloidea</taxon>
        <taxon>Ancylostomatidae</taxon>
        <taxon>Bunostominae</taxon>
        <taxon>Necator</taxon>
    </lineage>
</organism>
<sequence length="69" mass="8115">MHNINDGCFFHERMTKDKDWLKYSSALSLARYATIPLYTEDTPNKLEFCKTQGINWAPTRSEMHTKGKF</sequence>
<reference evidence="1 2" key="1">
    <citation type="submission" date="2023-08" db="EMBL/GenBank/DDBJ databases">
        <title>A Necator americanus chromosomal reference genome.</title>
        <authorList>
            <person name="Ilik V."/>
            <person name="Petrzelkova K.J."/>
            <person name="Pardy F."/>
            <person name="Fuh T."/>
            <person name="Niatou-Singa F.S."/>
            <person name="Gouil Q."/>
            <person name="Baker L."/>
            <person name="Ritchie M.E."/>
            <person name="Jex A.R."/>
            <person name="Gazzola D."/>
            <person name="Li H."/>
            <person name="Toshio Fujiwara R."/>
            <person name="Zhan B."/>
            <person name="Aroian R.V."/>
            <person name="Pafco B."/>
            <person name="Schwarz E.M."/>
        </authorList>
    </citation>
    <scope>NUCLEOTIDE SEQUENCE [LARGE SCALE GENOMIC DNA]</scope>
    <source>
        <strain evidence="1 2">Aroian</strain>
        <tissue evidence="1">Whole animal</tissue>
    </source>
</reference>
<accession>A0ABR1ERR2</accession>
<proteinExistence type="predicted"/>
<comment type="caution">
    <text evidence="1">The sequence shown here is derived from an EMBL/GenBank/DDBJ whole genome shotgun (WGS) entry which is preliminary data.</text>
</comment>
<protein>
    <submittedName>
        <fullName evidence="1">Uncharacterized protein</fullName>
    </submittedName>
</protein>